<dbReference type="PRINTS" id="PR00064">
    <property type="entry name" value="RIBOSOMALL35"/>
</dbReference>
<dbReference type="GO" id="GO:0003735">
    <property type="term" value="F:structural constituent of ribosome"/>
    <property type="evidence" value="ECO:0007669"/>
    <property type="project" value="InterPro"/>
</dbReference>
<organism evidence="7">
    <name type="scientific">Candidatus Kentrum sp. DK</name>
    <dbReference type="NCBI Taxonomy" id="2126562"/>
    <lineage>
        <taxon>Bacteria</taxon>
        <taxon>Pseudomonadati</taxon>
        <taxon>Pseudomonadota</taxon>
        <taxon>Gammaproteobacteria</taxon>
        <taxon>Candidatus Kentrum</taxon>
    </lineage>
</organism>
<sequence length="65" mass="7520">MPKMKTKRGAAKRFKPTLKGGFRRAQSYRSHILTKKSTKRKRHLRPLDVIKPADKLAVKAMLPYS</sequence>
<evidence type="ECO:0000256" key="4">
    <source>
        <dbReference type="ARBA" id="ARBA00071664"/>
    </source>
</evidence>
<dbReference type="InterPro" id="IPR001706">
    <property type="entry name" value="Ribosomal_bL35"/>
</dbReference>
<dbReference type="PROSITE" id="PS00936">
    <property type="entry name" value="RIBOSOMAL_L35"/>
    <property type="match status" value="1"/>
</dbReference>
<accession>A0A450SGL8</accession>
<dbReference type="PANTHER" id="PTHR33343:SF1">
    <property type="entry name" value="LARGE RIBOSOMAL SUBUNIT PROTEIN BL35M"/>
    <property type="match status" value="1"/>
</dbReference>
<evidence type="ECO:0000256" key="1">
    <source>
        <dbReference type="ARBA" id="ARBA00006598"/>
    </source>
</evidence>
<evidence type="ECO:0000256" key="6">
    <source>
        <dbReference type="RuleBase" id="RU000568"/>
    </source>
</evidence>
<comment type="similarity">
    <text evidence="1 5 6">Belongs to the bacterial ribosomal protein bL35 family.</text>
</comment>
<dbReference type="GO" id="GO:0006412">
    <property type="term" value="P:translation"/>
    <property type="evidence" value="ECO:0007669"/>
    <property type="project" value="UniProtKB-UniRule"/>
</dbReference>
<dbReference type="InterPro" id="IPR018265">
    <property type="entry name" value="Ribosomal_bL35_CS"/>
</dbReference>
<name>A0A450SGL8_9GAMM</name>
<evidence type="ECO:0000256" key="3">
    <source>
        <dbReference type="ARBA" id="ARBA00023274"/>
    </source>
</evidence>
<dbReference type="InterPro" id="IPR037229">
    <property type="entry name" value="Ribosomal_bL35_sf"/>
</dbReference>
<keyword evidence="2 5" id="KW-0689">Ribosomal protein</keyword>
<evidence type="ECO:0000256" key="5">
    <source>
        <dbReference type="HAMAP-Rule" id="MF_00514"/>
    </source>
</evidence>
<evidence type="ECO:0000256" key="2">
    <source>
        <dbReference type="ARBA" id="ARBA00022980"/>
    </source>
</evidence>
<gene>
    <name evidence="5" type="primary">rpmI</name>
    <name evidence="7" type="ORF">BECKDK2373C_GA0170839_103513</name>
</gene>
<dbReference type="AlphaFoldDB" id="A0A450SGL8"/>
<dbReference type="Pfam" id="PF01632">
    <property type="entry name" value="Ribosomal_L35p"/>
    <property type="match status" value="1"/>
</dbReference>
<dbReference type="EMBL" id="CAADEY010000035">
    <property type="protein sequence ID" value="VFJ52166.1"/>
    <property type="molecule type" value="Genomic_DNA"/>
</dbReference>
<dbReference type="NCBIfam" id="TIGR00001">
    <property type="entry name" value="rpmI_bact"/>
    <property type="match status" value="1"/>
</dbReference>
<proteinExistence type="inferred from homology"/>
<dbReference type="PANTHER" id="PTHR33343">
    <property type="entry name" value="54S RIBOSOMAL PROTEIN BL35M"/>
    <property type="match status" value="1"/>
</dbReference>
<dbReference type="Gene3D" id="4.10.410.60">
    <property type="match status" value="1"/>
</dbReference>
<dbReference type="GO" id="GO:0022625">
    <property type="term" value="C:cytosolic large ribosomal subunit"/>
    <property type="evidence" value="ECO:0007669"/>
    <property type="project" value="TreeGrafter"/>
</dbReference>
<dbReference type="InterPro" id="IPR021137">
    <property type="entry name" value="Ribosomal_bL35-like"/>
</dbReference>
<keyword evidence="3 5" id="KW-0687">Ribonucleoprotein</keyword>
<dbReference type="SUPFAM" id="SSF143034">
    <property type="entry name" value="L35p-like"/>
    <property type="match status" value="1"/>
</dbReference>
<protein>
    <recommendedName>
        <fullName evidence="4 5">Large ribosomal subunit protein bL35</fullName>
    </recommendedName>
</protein>
<dbReference type="FunFam" id="4.10.410.60:FF:000001">
    <property type="entry name" value="50S ribosomal protein L35"/>
    <property type="match status" value="1"/>
</dbReference>
<evidence type="ECO:0000313" key="7">
    <source>
        <dbReference type="EMBL" id="VFJ52166.1"/>
    </source>
</evidence>
<dbReference type="HAMAP" id="MF_00514">
    <property type="entry name" value="Ribosomal_bL35"/>
    <property type="match status" value="1"/>
</dbReference>
<reference evidence="7" key="1">
    <citation type="submission" date="2019-02" db="EMBL/GenBank/DDBJ databases">
        <authorList>
            <person name="Gruber-Vodicka R. H."/>
            <person name="Seah K. B. B."/>
        </authorList>
    </citation>
    <scope>NUCLEOTIDE SEQUENCE</scope>
    <source>
        <strain evidence="7">BECK_DK161</strain>
    </source>
</reference>